<accession>A0AC34QH44</accession>
<sequence>MPLKWPQSNVLNLRNLDFNLEYIDLFVVHSCDQLTITNDTFANVEIIEQLKLLSIKDIKIESNAFRGIRKSPKHIIVQDSHFDVIPEFAFTGLSNVDHFWFKNVSIKKIATNAFAKLSNIRYIYFRNAEINLIATNAFANMRSIDNFFMRENITVQFAEDYILKNSRIDEIVFENSNVKATDFTLNGLKANKIEILSSKWHTVKVLKHPEYEQKVTGFEAKNSIFNRIVPSLFTNFTTVVFDTCQIHHLASFVNHWVENLDMLSFKNCRGSNITSVSVEGSQIEKIQTRAVYEAFIKLFTVEKTKFLHIPSKFMEAAEINELMFTNVQVESFAAEALWNSRFGIFLMNNVVLMKIEDRAFAGLFANQLQMTNCVFSRFPNYFFQKSEIGDLAILSSQFRDAATSTTFKDLNAAQLRFTHCEIVCKLKDCEINSLYFQKSIHQLTWIFEHNRCVSLPDSQTVTPSRICINATEVSSNPGLYCKRRVEIEECICSSEEPVILPKTHATMITIGDCSQISLMENNSPQLYFVYLYRTGYTLIEKLPKNLKILNLLHSTVRIENAAVMQSPSMDKIQLDNVNLEFVADFAFIEKNVKFISINHSKVVLIGNKSFSDGIINKIQIQSSEITNTGDLFLGAKQATIKNSKISSIQSIATVPDLCFENNLVECRCQEPAFQFDYNSCKTSTNQCINGFNFENWRRTRELPESTPCSASNNDQKLKSAASNFVSNHFICLFLGEIVLSFYNF</sequence>
<organism evidence="1 2">
    <name type="scientific">Panagrolaimus sp. JU765</name>
    <dbReference type="NCBI Taxonomy" id="591449"/>
    <lineage>
        <taxon>Eukaryota</taxon>
        <taxon>Metazoa</taxon>
        <taxon>Ecdysozoa</taxon>
        <taxon>Nematoda</taxon>
        <taxon>Chromadorea</taxon>
        <taxon>Rhabditida</taxon>
        <taxon>Tylenchina</taxon>
        <taxon>Panagrolaimomorpha</taxon>
        <taxon>Panagrolaimoidea</taxon>
        <taxon>Panagrolaimidae</taxon>
        <taxon>Panagrolaimus</taxon>
    </lineage>
</organism>
<evidence type="ECO:0000313" key="1">
    <source>
        <dbReference type="Proteomes" id="UP000887576"/>
    </source>
</evidence>
<dbReference type="WBParaSite" id="JU765_v2.g16400.t1">
    <property type="protein sequence ID" value="JU765_v2.g16400.t1"/>
    <property type="gene ID" value="JU765_v2.g16400"/>
</dbReference>
<reference evidence="2" key="1">
    <citation type="submission" date="2022-11" db="UniProtKB">
        <authorList>
            <consortium name="WormBaseParasite"/>
        </authorList>
    </citation>
    <scope>IDENTIFICATION</scope>
</reference>
<dbReference type="Proteomes" id="UP000887576">
    <property type="component" value="Unplaced"/>
</dbReference>
<protein>
    <submittedName>
        <fullName evidence="2">Uncharacterized protein</fullName>
    </submittedName>
</protein>
<evidence type="ECO:0000313" key="2">
    <source>
        <dbReference type="WBParaSite" id="JU765_v2.g16400.t1"/>
    </source>
</evidence>
<proteinExistence type="predicted"/>
<name>A0AC34QH44_9BILA</name>